<accession>A0ABU7G636</accession>
<comment type="caution">
    <text evidence="4">The sequence shown here is derived from an EMBL/GenBank/DDBJ whole genome shotgun (WGS) entry which is preliminary data.</text>
</comment>
<dbReference type="PROSITE" id="PS50110">
    <property type="entry name" value="RESPONSE_REGULATORY"/>
    <property type="match status" value="1"/>
</dbReference>
<sequence>MDDSAELFLFDEEDDTATETLEPAPWKVLIVDDDSEMHTVTKLVLNNFSYQDRKLSFIDAYNAAEAYQLLSEHGDVAIALVDVVMESDDAGLLLIDDIRQRLNNHKIRLILRTGQPGLAPIREVIRRYDVSDYKNKTELSDVNLDTLMCASLRAYQEITELHSQRNNLRAVINSSSHIENCKTEQNLATGVFRELVDLLAQQDTKLTLSGLALSVYRSKLKVLHSEGKLAYLEDVRSLHELPSRLQSLLNQAQQNQQHSYGENNAVFYLQNTDSEPLMFYLEGWSDTQQLQLEPLNYLIQSTAVRLENQHLQKQLAHGQLRLVELIHQAIQTKQYNTEQLSTVERYCSKLAAAYSLSDQQREVLNKAASFYSLANHGLPDALLSCNMLRQGSWQRIAEHCQLPEALKDPAVQQQIDAALIVANQSQENWDGSGRPLGLSGEAIHIYARIVALAVYLSEQGDQQQSLAKLDLANNPHFDPQLTTFTVKHMLNPD</sequence>
<evidence type="ECO:0000259" key="2">
    <source>
        <dbReference type="PROSITE" id="PS50110"/>
    </source>
</evidence>
<evidence type="ECO:0000256" key="1">
    <source>
        <dbReference type="PROSITE-ProRule" id="PRU00169"/>
    </source>
</evidence>
<evidence type="ECO:0000259" key="3">
    <source>
        <dbReference type="PROSITE" id="PS51832"/>
    </source>
</evidence>
<protein>
    <submittedName>
        <fullName evidence="4">DUF3369 domain-containing protein</fullName>
    </submittedName>
</protein>
<dbReference type="Gene3D" id="3.40.50.2300">
    <property type="match status" value="1"/>
</dbReference>
<dbReference type="Pfam" id="PF13487">
    <property type="entry name" value="HD_5"/>
    <property type="match status" value="1"/>
</dbReference>
<proteinExistence type="predicted"/>
<dbReference type="PANTHER" id="PTHR45228:SF9">
    <property type="entry name" value="3'3'-CGAMP-SPECIFIC PHOSPHODIESTERASE 2"/>
    <property type="match status" value="1"/>
</dbReference>
<dbReference type="InterPro" id="IPR021800">
    <property type="entry name" value="DUF3369"/>
</dbReference>
<feature type="domain" description="HD-GYP" evidence="3">
    <location>
        <begin position="315"/>
        <end position="493"/>
    </location>
</feature>
<dbReference type="Pfam" id="PF11849">
    <property type="entry name" value="DUF3369"/>
    <property type="match status" value="1"/>
</dbReference>
<keyword evidence="1" id="KW-0597">Phosphoprotein</keyword>
<feature type="domain" description="Response regulatory" evidence="2">
    <location>
        <begin position="27"/>
        <end position="151"/>
    </location>
</feature>
<dbReference type="InterPro" id="IPR001789">
    <property type="entry name" value="Sig_transdc_resp-reg_receiver"/>
</dbReference>
<dbReference type="SUPFAM" id="SSF52172">
    <property type="entry name" value="CheY-like"/>
    <property type="match status" value="1"/>
</dbReference>
<dbReference type="PANTHER" id="PTHR45228">
    <property type="entry name" value="CYCLIC DI-GMP PHOSPHODIESTERASE TM_0186-RELATED"/>
    <property type="match status" value="1"/>
</dbReference>
<dbReference type="RefSeq" id="WP_329775914.1">
    <property type="nucleotide sequence ID" value="NZ_JAYDYW010000010.1"/>
</dbReference>
<organism evidence="4 5">
    <name type="scientific">Agarivorans aestuarii</name>
    <dbReference type="NCBI Taxonomy" id="1563703"/>
    <lineage>
        <taxon>Bacteria</taxon>
        <taxon>Pseudomonadati</taxon>
        <taxon>Pseudomonadota</taxon>
        <taxon>Gammaproteobacteria</taxon>
        <taxon>Alteromonadales</taxon>
        <taxon>Alteromonadaceae</taxon>
        <taxon>Agarivorans</taxon>
    </lineage>
</organism>
<dbReference type="InterPro" id="IPR052020">
    <property type="entry name" value="Cyclic_di-GMP/3'3'-cGAMP_PDE"/>
</dbReference>
<evidence type="ECO:0000313" key="5">
    <source>
        <dbReference type="Proteomes" id="UP001310248"/>
    </source>
</evidence>
<reference evidence="4 5" key="2">
    <citation type="submission" date="2023-12" db="EMBL/GenBank/DDBJ databases">
        <authorList>
            <consortium name="Cladostephus spongiosus"/>
            <person name="Lorente B."/>
            <person name="Cabral C."/>
            <person name="Frias J."/>
            <person name="Faria J."/>
            <person name="Toubarro D."/>
        </authorList>
    </citation>
    <scope>NUCLEOTIDE SEQUENCE [LARGE SCALE GENOMIC DNA]</scope>
    <source>
        <strain evidence="4 5">ZMCS4</strain>
    </source>
</reference>
<dbReference type="Gene3D" id="1.10.3210.10">
    <property type="entry name" value="Hypothetical protein af1432"/>
    <property type="match status" value="1"/>
</dbReference>
<name>A0ABU7G636_9ALTE</name>
<dbReference type="InterPro" id="IPR011006">
    <property type="entry name" value="CheY-like_superfamily"/>
</dbReference>
<dbReference type="Proteomes" id="UP001310248">
    <property type="component" value="Unassembled WGS sequence"/>
</dbReference>
<evidence type="ECO:0000313" key="4">
    <source>
        <dbReference type="EMBL" id="MEE1674879.1"/>
    </source>
</evidence>
<feature type="modified residue" description="4-aspartylphosphate" evidence="1">
    <location>
        <position position="82"/>
    </location>
</feature>
<reference evidence="5" key="1">
    <citation type="submission" date="2023-07" db="EMBL/GenBank/DDBJ databases">
        <title>Draft genome sequence of Agarivorans aestuarii strain ZMCS4, a CAZymes producing bacteria isolated from the marine brown algae Clodostephus spongiosus.</title>
        <authorList>
            <person name="Lorente B."/>
            <person name="Cabral C."/>
            <person name="Frias J."/>
            <person name="Faria J."/>
            <person name="Toubarro D."/>
        </authorList>
    </citation>
    <scope>NUCLEOTIDE SEQUENCE [LARGE SCALE GENOMIC DNA]</scope>
    <source>
        <strain evidence="5">ZMCS4</strain>
    </source>
</reference>
<dbReference type="EMBL" id="JAYDYW010000010">
    <property type="protein sequence ID" value="MEE1674879.1"/>
    <property type="molecule type" value="Genomic_DNA"/>
</dbReference>
<dbReference type="PROSITE" id="PS51832">
    <property type="entry name" value="HD_GYP"/>
    <property type="match status" value="1"/>
</dbReference>
<keyword evidence="5" id="KW-1185">Reference proteome</keyword>
<dbReference type="InterPro" id="IPR037522">
    <property type="entry name" value="HD_GYP_dom"/>
</dbReference>
<gene>
    <name evidence="4" type="ORF">SNR37_000198</name>
</gene>